<protein>
    <recommendedName>
        <fullName evidence="1">Histidine kinase CheA-like homodimeric domain-containing protein</fullName>
    </recommendedName>
</protein>
<dbReference type="InterPro" id="IPR036890">
    <property type="entry name" value="HATPase_C_sf"/>
</dbReference>
<dbReference type="PANTHER" id="PTHR43395">
    <property type="entry name" value="SENSOR HISTIDINE KINASE CHEA"/>
    <property type="match status" value="1"/>
</dbReference>
<dbReference type="InterPro" id="IPR036097">
    <property type="entry name" value="HisK_dim/P_sf"/>
</dbReference>
<dbReference type="AlphaFoldDB" id="X1VQR4"/>
<dbReference type="Gene3D" id="1.10.287.560">
    <property type="entry name" value="Histidine kinase CheA-like, homodimeric domain"/>
    <property type="match status" value="1"/>
</dbReference>
<proteinExistence type="predicted"/>
<dbReference type="GO" id="GO:0006935">
    <property type="term" value="P:chemotaxis"/>
    <property type="evidence" value="ECO:0007669"/>
    <property type="project" value="InterPro"/>
</dbReference>
<dbReference type="GO" id="GO:0005737">
    <property type="term" value="C:cytoplasm"/>
    <property type="evidence" value="ECO:0007669"/>
    <property type="project" value="InterPro"/>
</dbReference>
<organism evidence="2">
    <name type="scientific">marine sediment metagenome</name>
    <dbReference type="NCBI Taxonomy" id="412755"/>
    <lineage>
        <taxon>unclassified sequences</taxon>
        <taxon>metagenomes</taxon>
        <taxon>ecological metagenomes</taxon>
    </lineage>
</organism>
<evidence type="ECO:0000259" key="1">
    <source>
        <dbReference type="SMART" id="SM01231"/>
    </source>
</evidence>
<dbReference type="GO" id="GO:0000155">
    <property type="term" value="F:phosphorelay sensor kinase activity"/>
    <property type="evidence" value="ECO:0007669"/>
    <property type="project" value="InterPro"/>
</dbReference>
<feature type="domain" description="Histidine kinase CheA-like homodimeric" evidence="1">
    <location>
        <begin position="63"/>
        <end position="131"/>
    </location>
</feature>
<dbReference type="SUPFAM" id="SSF55874">
    <property type="entry name" value="ATPase domain of HSP90 chaperone/DNA topoisomerase II/histidine kinase"/>
    <property type="match status" value="1"/>
</dbReference>
<dbReference type="SUPFAM" id="SSF47384">
    <property type="entry name" value="Homodimeric domain of signal transducing histidine kinase"/>
    <property type="match status" value="1"/>
</dbReference>
<dbReference type="PANTHER" id="PTHR43395:SF10">
    <property type="entry name" value="CHEMOTAXIS PROTEIN CHEA"/>
    <property type="match status" value="1"/>
</dbReference>
<dbReference type="EMBL" id="BARW01036599">
    <property type="protein sequence ID" value="GAJ19121.1"/>
    <property type="molecule type" value="Genomic_DNA"/>
</dbReference>
<dbReference type="InterPro" id="IPR051315">
    <property type="entry name" value="Bact_Chemotaxis_CheA"/>
</dbReference>
<dbReference type="Gene3D" id="3.30.565.10">
    <property type="entry name" value="Histidine kinase-like ATPase, C-terminal domain"/>
    <property type="match status" value="1"/>
</dbReference>
<evidence type="ECO:0000313" key="2">
    <source>
        <dbReference type="EMBL" id="GAJ19121.1"/>
    </source>
</evidence>
<feature type="non-terminal residue" evidence="2">
    <location>
        <position position="210"/>
    </location>
</feature>
<dbReference type="SMART" id="SM01231">
    <property type="entry name" value="H-kinase_dim"/>
    <property type="match status" value="1"/>
</dbReference>
<reference evidence="2" key="1">
    <citation type="journal article" date="2014" name="Front. Microbiol.">
        <title>High frequency of phylogenetically diverse reductive dehalogenase-homologous genes in deep subseafloor sedimentary metagenomes.</title>
        <authorList>
            <person name="Kawai M."/>
            <person name="Futagami T."/>
            <person name="Toyoda A."/>
            <person name="Takaki Y."/>
            <person name="Nishi S."/>
            <person name="Hori S."/>
            <person name="Arai W."/>
            <person name="Tsubouchi T."/>
            <person name="Morono Y."/>
            <person name="Uchiyama I."/>
            <person name="Ito T."/>
            <person name="Fujiyama A."/>
            <person name="Inagaki F."/>
            <person name="Takami H."/>
        </authorList>
    </citation>
    <scope>NUCLEOTIDE SEQUENCE</scope>
    <source>
        <strain evidence="2">Expedition CK06-06</strain>
    </source>
</reference>
<dbReference type="InterPro" id="IPR004105">
    <property type="entry name" value="CheA-like_dim"/>
</dbReference>
<gene>
    <name evidence="2" type="ORF">S12H4_56763</name>
</gene>
<dbReference type="InterPro" id="IPR037006">
    <property type="entry name" value="CheA-like_homodim_sf"/>
</dbReference>
<dbReference type="Pfam" id="PF02895">
    <property type="entry name" value="H-kinase_dim"/>
    <property type="match status" value="1"/>
</dbReference>
<comment type="caution">
    <text evidence="2">The sequence shown here is derived from an EMBL/GenBank/DDBJ whole genome shotgun (WGS) entry which is preliminary data.</text>
</comment>
<sequence>MNLLKESYISLVELIEAVKEGGEKTLDTQKVLEKIEKVPVEKEEREGDERVSVKKPSKKRIVEKTIRVPEAKLDLLMNLVSELIINRSAFFSLCEKLETQDDLSQFPKELKEATQTMRRVTAELQATVTELHMLPIKTLFGRFPGLVRTLSREKGKEIRLEMSGEETQLDKMMIEKMGDPLIHLIRNAIDHGIETPEEREAKGKPKYGTI</sequence>
<accession>X1VQR4</accession>
<name>X1VQR4_9ZZZZ</name>